<dbReference type="SMART" id="SM00342">
    <property type="entry name" value="HTH_ARAC"/>
    <property type="match status" value="1"/>
</dbReference>
<dbReference type="STRING" id="1931241.BVH74_02320"/>
<dbReference type="KEGG" id="ppha:BVH74_02320"/>
<dbReference type="PROSITE" id="PS01124">
    <property type="entry name" value="HTH_ARAC_FAMILY_2"/>
    <property type="match status" value="1"/>
</dbReference>
<keyword evidence="2" id="KW-0238">DNA-binding</keyword>
<keyword evidence="7" id="KW-1185">Reference proteome</keyword>
<keyword evidence="1" id="KW-0805">Transcription regulation</keyword>
<sequence>MGSFAEIKSTAPPRSHSECCNMQTLSQVARLLREAKTVLYEDTKCAYCYLDQAEALLSQQDVYSHFKPSQPGELSLWQMRRVGEYISQNCDAPIRTSSLAALIGLSASHFSHLFRKTFGMTPHAYATRMRIEAACKTMLDTEEPLTHIAHAYGFCDQSHFSRTFRRVIGTNPQAWRQRYSHEELPLREIPRR</sequence>
<dbReference type="InterPro" id="IPR020449">
    <property type="entry name" value="Tscrpt_reg_AraC-type_HTH"/>
</dbReference>
<evidence type="ECO:0000256" key="2">
    <source>
        <dbReference type="ARBA" id="ARBA00023125"/>
    </source>
</evidence>
<dbReference type="EMBL" id="CP020100">
    <property type="protein sequence ID" value="AQZ93664.1"/>
    <property type="molecule type" value="Genomic_DNA"/>
</dbReference>
<keyword evidence="3" id="KW-0804">Transcription</keyword>
<dbReference type="InterPro" id="IPR018060">
    <property type="entry name" value="HTH_AraC"/>
</dbReference>
<dbReference type="PANTHER" id="PTHR46796">
    <property type="entry name" value="HTH-TYPE TRANSCRIPTIONAL ACTIVATOR RHAS-RELATED"/>
    <property type="match status" value="1"/>
</dbReference>
<dbReference type="GO" id="GO:0043565">
    <property type="term" value="F:sequence-specific DNA binding"/>
    <property type="evidence" value="ECO:0007669"/>
    <property type="project" value="InterPro"/>
</dbReference>
<name>A0A1V0B1L4_9GAMM</name>
<dbReference type="Proteomes" id="UP000243488">
    <property type="component" value="Chromosome"/>
</dbReference>
<reference evidence="6 7" key="1">
    <citation type="submission" date="2017-03" db="EMBL/GenBank/DDBJ databases">
        <title>Complete genome sequence of the novel DNRA strain Pseudomonas sp. S-6-2 isolated from Chinese polluted river sediment. Journal of Biotechnology.</title>
        <authorList>
            <person name="Li J."/>
            <person name="Xiang F."/>
            <person name="Wang L."/>
            <person name="Xi L."/>
            <person name="Liu J."/>
        </authorList>
    </citation>
    <scope>NUCLEOTIDE SEQUENCE [LARGE SCALE GENOMIC DNA]</scope>
    <source>
        <strain evidence="6 7">S-6-2</strain>
    </source>
</reference>
<evidence type="ECO:0000256" key="3">
    <source>
        <dbReference type="ARBA" id="ARBA00023163"/>
    </source>
</evidence>
<dbReference type="PRINTS" id="PR00032">
    <property type="entry name" value="HTHARAC"/>
</dbReference>
<gene>
    <name evidence="6" type="ORF">BVH74_02320</name>
</gene>
<dbReference type="GO" id="GO:0003700">
    <property type="term" value="F:DNA-binding transcription factor activity"/>
    <property type="evidence" value="ECO:0007669"/>
    <property type="project" value="InterPro"/>
</dbReference>
<feature type="domain" description="HTH araC/xylS-type" evidence="5">
    <location>
        <begin position="80"/>
        <end position="178"/>
    </location>
</feature>
<comment type="function">
    <text evidence="4">Regulatory protein of the TOL plasmid xyl operons. XylS activates the xylXYZLTEGFJQKIH operon required for the degradation of toluene, m-xylene and p-xylene.</text>
</comment>
<accession>A0A1V0B1L4</accession>
<proteinExistence type="predicted"/>
<dbReference type="SUPFAM" id="SSF46689">
    <property type="entry name" value="Homeodomain-like"/>
    <property type="match status" value="2"/>
</dbReference>
<organism evidence="6 7">
    <name type="scientific">Halopseudomonas phragmitis</name>
    <dbReference type="NCBI Taxonomy" id="1931241"/>
    <lineage>
        <taxon>Bacteria</taxon>
        <taxon>Pseudomonadati</taxon>
        <taxon>Pseudomonadota</taxon>
        <taxon>Gammaproteobacteria</taxon>
        <taxon>Pseudomonadales</taxon>
        <taxon>Pseudomonadaceae</taxon>
        <taxon>Halopseudomonas</taxon>
    </lineage>
</organism>
<protein>
    <recommendedName>
        <fullName evidence="5">HTH araC/xylS-type domain-containing protein</fullName>
    </recommendedName>
</protein>
<evidence type="ECO:0000256" key="4">
    <source>
        <dbReference type="ARBA" id="ARBA00037345"/>
    </source>
</evidence>
<dbReference type="InterPro" id="IPR009057">
    <property type="entry name" value="Homeodomain-like_sf"/>
</dbReference>
<dbReference type="Pfam" id="PF12833">
    <property type="entry name" value="HTH_18"/>
    <property type="match status" value="1"/>
</dbReference>
<dbReference type="InterPro" id="IPR050204">
    <property type="entry name" value="AraC_XylS_family_regulators"/>
</dbReference>
<dbReference type="AlphaFoldDB" id="A0A1V0B1L4"/>
<evidence type="ECO:0000313" key="7">
    <source>
        <dbReference type="Proteomes" id="UP000243488"/>
    </source>
</evidence>
<dbReference type="Gene3D" id="1.10.10.60">
    <property type="entry name" value="Homeodomain-like"/>
    <property type="match status" value="2"/>
</dbReference>
<evidence type="ECO:0000259" key="5">
    <source>
        <dbReference type="PROSITE" id="PS01124"/>
    </source>
</evidence>
<dbReference type="PANTHER" id="PTHR46796:SF14">
    <property type="entry name" value="TRANSCRIPTIONAL REGULATORY PROTEIN"/>
    <property type="match status" value="1"/>
</dbReference>
<evidence type="ECO:0000256" key="1">
    <source>
        <dbReference type="ARBA" id="ARBA00023015"/>
    </source>
</evidence>
<evidence type="ECO:0000313" key="6">
    <source>
        <dbReference type="EMBL" id="AQZ93664.1"/>
    </source>
</evidence>